<keyword evidence="8" id="KW-0732">Signal</keyword>
<organism evidence="12 13">
    <name type="scientific">Methylomonas koyamae</name>
    <dbReference type="NCBI Taxonomy" id="702114"/>
    <lineage>
        <taxon>Bacteria</taxon>
        <taxon>Pseudomonadati</taxon>
        <taxon>Pseudomonadota</taxon>
        <taxon>Gammaproteobacteria</taxon>
        <taxon>Methylococcales</taxon>
        <taxon>Methylococcaceae</taxon>
        <taxon>Methylomonas</taxon>
    </lineage>
</organism>
<feature type="domain" description="Opacity-associated protein A LysM-like" evidence="10">
    <location>
        <begin position="70"/>
        <end position="146"/>
    </location>
</feature>
<dbReference type="PANTHER" id="PTHR21666">
    <property type="entry name" value="PEPTIDASE-RELATED"/>
    <property type="match status" value="1"/>
</dbReference>
<dbReference type="Pfam" id="PF19425">
    <property type="entry name" value="Csd3_N2"/>
    <property type="match status" value="1"/>
</dbReference>
<sequence>MKNRILKSALLGACTVVAASASYGLIPHKGLEDAKTLEQDKLISSRLDRYTNYSQTKPKIQHLDVTEELEHTVKSGENLSSIFSDLNLSREDLHKIVHANATGKQFAAVEPGQDVVATLNSSGELERLTYAKNPFETLIATRHEDGFDVELLSKKVDYQVASAKATIHSSLFEDGTQAGLPEKIILKLADIFAWDIDFALNLRDGDEFTVVYEKLFVEGREFDTGNILSVEFVNQGKTYTAVRFEDNQGNTGYYTPDGNGLRKAFLQTPMDFAKISSHFNLHRKHPILNTIRAHKGVDYSAAIGTPVKTTGDGKIVFRGIRNGYGNVVEIEHGQKYSTLYAHLSGFKSGQKVGSSIKQGDVIGYVGKTGLATGPHLHYEFRIGGQHVNPVTVKLPHSMPMDKALLAKFKAQTQPLVAQLRQAKGDAQVAQN</sequence>
<keyword evidence="7" id="KW-0482">Metalloprotease</keyword>
<evidence type="ECO:0000256" key="8">
    <source>
        <dbReference type="SAM" id="SignalP"/>
    </source>
</evidence>
<dbReference type="InterPro" id="IPR045834">
    <property type="entry name" value="Csd3_N2"/>
</dbReference>
<dbReference type="InterPro" id="IPR050570">
    <property type="entry name" value="Cell_wall_metabolism_enzyme"/>
</dbReference>
<feature type="domain" description="M23ase beta-sheet core" evidence="9">
    <location>
        <begin position="293"/>
        <end position="389"/>
    </location>
</feature>
<reference evidence="12 13" key="1">
    <citation type="submission" date="2016-03" db="EMBL/GenBank/DDBJ databases">
        <authorList>
            <person name="Ploux O."/>
        </authorList>
    </citation>
    <scope>NUCLEOTIDE SEQUENCE [LARGE SCALE GENOMIC DNA]</scope>
    <source>
        <strain evidence="12 13">R-45378</strain>
    </source>
</reference>
<dbReference type="EMBL" id="LUUJ01000129">
    <property type="protein sequence ID" value="OAI10872.1"/>
    <property type="molecule type" value="Genomic_DNA"/>
</dbReference>
<dbReference type="SUPFAM" id="SSF51261">
    <property type="entry name" value="Duplicated hybrid motif"/>
    <property type="match status" value="1"/>
</dbReference>
<dbReference type="GO" id="GO:0030313">
    <property type="term" value="C:cell envelope"/>
    <property type="evidence" value="ECO:0007669"/>
    <property type="project" value="UniProtKB-SubCell"/>
</dbReference>
<evidence type="ECO:0000256" key="4">
    <source>
        <dbReference type="ARBA" id="ARBA00022723"/>
    </source>
</evidence>
<dbReference type="OrthoDB" id="9805070at2"/>
<dbReference type="Proteomes" id="UP000077857">
    <property type="component" value="Unassembled WGS sequence"/>
</dbReference>
<dbReference type="GO" id="GO:0006508">
    <property type="term" value="P:proteolysis"/>
    <property type="evidence" value="ECO:0007669"/>
    <property type="project" value="UniProtKB-KW"/>
</dbReference>
<dbReference type="RefSeq" id="WP_064042552.1">
    <property type="nucleotide sequence ID" value="NZ_LUUJ01000129.1"/>
</dbReference>
<evidence type="ECO:0000259" key="9">
    <source>
        <dbReference type="Pfam" id="PF01551"/>
    </source>
</evidence>
<dbReference type="Gene3D" id="2.70.70.10">
    <property type="entry name" value="Glucose Permease (Domain IIA)"/>
    <property type="match status" value="1"/>
</dbReference>
<accession>A0A177MYZ6</accession>
<name>A0A177MYZ6_9GAMM</name>
<comment type="subcellular location">
    <subcellularLocation>
        <location evidence="2">Cell envelope</location>
    </subcellularLocation>
</comment>
<dbReference type="PANTHER" id="PTHR21666:SF288">
    <property type="entry name" value="CELL DIVISION PROTEIN YTFB"/>
    <property type="match status" value="1"/>
</dbReference>
<comment type="caution">
    <text evidence="12">The sequence shown here is derived from an EMBL/GenBank/DDBJ whole genome shotgun (WGS) entry which is preliminary data.</text>
</comment>
<dbReference type="InterPro" id="IPR007340">
    <property type="entry name" value="LysM_Opacity-associatedA"/>
</dbReference>
<dbReference type="Pfam" id="PF04225">
    <property type="entry name" value="LysM_OapA"/>
    <property type="match status" value="1"/>
</dbReference>
<keyword evidence="5" id="KW-0378">Hydrolase</keyword>
<keyword evidence="3" id="KW-0645">Protease</keyword>
<dbReference type="FunFam" id="2.70.70.10:FF:000002">
    <property type="entry name" value="Murein DD-endopeptidase MepM"/>
    <property type="match status" value="1"/>
</dbReference>
<dbReference type="GO" id="GO:0004222">
    <property type="term" value="F:metalloendopeptidase activity"/>
    <property type="evidence" value="ECO:0007669"/>
    <property type="project" value="TreeGrafter"/>
</dbReference>
<evidence type="ECO:0000256" key="5">
    <source>
        <dbReference type="ARBA" id="ARBA00022801"/>
    </source>
</evidence>
<proteinExistence type="predicted"/>
<evidence type="ECO:0000256" key="1">
    <source>
        <dbReference type="ARBA" id="ARBA00001947"/>
    </source>
</evidence>
<dbReference type="AlphaFoldDB" id="A0A177MYZ6"/>
<keyword evidence="4" id="KW-0479">Metal-binding</keyword>
<feature type="domain" description="Csd3-like second N-terminal" evidence="11">
    <location>
        <begin position="158"/>
        <end position="280"/>
    </location>
</feature>
<dbReference type="Pfam" id="PF01551">
    <property type="entry name" value="Peptidase_M23"/>
    <property type="match status" value="1"/>
</dbReference>
<evidence type="ECO:0000256" key="7">
    <source>
        <dbReference type="ARBA" id="ARBA00023049"/>
    </source>
</evidence>
<evidence type="ECO:0000256" key="6">
    <source>
        <dbReference type="ARBA" id="ARBA00022833"/>
    </source>
</evidence>
<dbReference type="CDD" id="cd12797">
    <property type="entry name" value="M23_peptidase"/>
    <property type="match status" value="1"/>
</dbReference>
<evidence type="ECO:0000313" key="12">
    <source>
        <dbReference type="EMBL" id="OAI10872.1"/>
    </source>
</evidence>
<evidence type="ECO:0000259" key="10">
    <source>
        <dbReference type="Pfam" id="PF04225"/>
    </source>
</evidence>
<evidence type="ECO:0000256" key="3">
    <source>
        <dbReference type="ARBA" id="ARBA00022670"/>
    </source>
</evidence>
<feature type="chain" id="PRO_5008068591" evidence="8">
    <location>
        <begin position="19"/>
        <end position="431"/>
    </location>
</feature>
<dbReference type="InterPro" id="IPR011055">
    <property type="entry name" value="Dup_hybrid_motif"/>
</dbReference>
<evidence type="ECO:0000259" key="11">
    <source>
        <dbReference type="Pfam" id="PF19425"/>
    </source>
</evidence>
<keyword evidence="6" id="KW-0862">Zinc</keyword>
<evidence type="ECO:0000256" key="2">
    <source>
        <dbReference type="ARBA" id="ARBA00004196"/>
    </source>
</evidence>
<dbReference type="GO" id="GO:0046872">
    <property type="term" value="F:metal ion binding"/>
    <property type="evidence" value="ECO:0007669"/>
    <property type="project" value="UniProtKB-KW"/>
</dbReference>
<dbReference type="Gene3D" id="3.10.450.350">
    <property type="match status" value="2"/>
</dbReference>
<gene>
    <name evidence="12" type="ORF">A1507_21495</name>
</gene>
<evidence type="ECO:0000313" key="13">
    <source>
        <dbReference type="Proteomes" id="UP000077857"/>
    </source>
</evidence>
<dbReference type="InterPro" id="IPR016047">
    <property type="entry name" value="M23ase_b-sheet_dom"/>
</dbReference>
<feature type="signal peptide" evidence="8">
    <location>
        <begin position="1"/>
        <end position="18"/>
    </location>
</feature>
<dbReference type="GO" id="GO:0042834">
    <property type="term" value="F:peptidoglycan binding"/>
    <property type="evidence" value="ECO:0007669"/>
    <property type="project" value="InterPro"/>
</dbReference>
<comment type="cofactor">
    <cofactor evidence="1">
        <name>Zn(2+)</name>
        <dbReference type="ChEBI" id="CHEBI:29105"/>
    </cofactor>
</comment>
<protein>
    <submittedName>
        <fullName evidence="12">Peptidase M23</fullName>
    </submittedName>
</protein>